<keyword evidence="3" id="KW-0808">Transferase</keyword>
<proteinExistence type="predicted"/>
<dbReference type="SUPFAM" id="SSF56112">
    <property type="entry name" value="Protein kinase-like (PK-like)"/>
    <property type="match status" value="1"/>
</dbReference>
<feature type="compositionally biased region" description="Basic and acidic residues" evidence="9">
    <location>
        <begin position="40"/>
        <end position="68"/>
    </location>
</feature>
<sequence length="648" mass="73341">MARKIVYGKRPKDSSTFVGFTALASSSPSKPEWSSPNDTAENHTNHVVKVDNKRSEIGPECKLERTLRPVDGNSRRFKHEKGNSKPRTPTTPRTALDEPEEKLSSPHRRSREGLENNDSSGTKEHPRRKLKATKVPNKSATLSLNVDGKEMTQQCLSEAFETLQISNPPDLPAKSQVKPRRTTRNRQHGISSSASGRPAHRDPLAVYTRPLLQLCVDKTGRKAPTRFSTWSDTLEPYFRIAKIAEASYGEVYRLSLKCQHPNFSRSDESVLKIIALKPPDGTVPYKKGRKTKKQLVLEEKIAGMSSVEAVESEVRLLQRMTHVPGFTNFREIRVLQGKPHGPFVTAWQEWDEGRPDEKKSIFPDPAAESSYDDSQLWAVIEMQDAGTDLEDLKMAEVGGVFGVWDIFWGVAMSLGKGEEEARFEHRDLHMGNICIKSTVPEKDIQSPALKNLDRNYNFTGLETTIIDYTLSRAQMTSATQPETDDAIAFLDLEGDTALFEGDESVEYQYAIYRMMRAYMWLDDPLADIHARWHEADATGRTWKGYHPQTNLIWLHFILHEMMKQFSTRRGKSKTAKGAWDNNIERKRVELEALLKELQDLLVPHNLPSSGLHCVKDLVALALKKHWLDEEDVTTVLAEDGNRSFLAVV</sequence>
<dbReference type="EMBL" id="ML978730">
    <property type="protein sequence ID" value="KAF2085565.1"/>
    <property type="molecule type" value="Genomic_DNA"/>
</dbReference>
<keyword evidence="12" id="KW-1185">Reference proteome</keyword>
<dbReference type="OrthoDB" id="21018at2759"/>
<dbReference type="Proteomes" id="UP000799776">
    <property type="component" value="Unassembled WGS sequence"/>
</dbReference>
<dbReference type="SMART" id="SM01331">
    <property type="entry name" value="DUF3635"/>
    <property type="match status" value="1"/>
</dbReference>
<keyword evidence="2" id="KW-0723">Serine/threonine-protein kinase</keyword>
<feature type="compositionally biased region" description="Low complexity" evidence="9">
    <location>
        <begin position="25"/>
        <end position="36"/>
    </location>
</feature>
<comment type="catalytic activity">
    <reaction evidence="8">
        <text>L-seryl-[protein] + ATP = O-phospho-L-seryl-[protein] + ADP + H(+)</text>
        <dbReference type="Rhea" id="RHEA:17989"/>
        <dbReference type="Rhea" id="RHEA-COMP:9863"/>
        <dbReference type="Rhea" id="RHEA-COMP:11604"/>
        <dbReference type="ChEBI" id="CHEBI:15378"/>
        <dbReference type="ChEBI" id="CHEBI:29999"/>
        <dbReference type="ChEBI" id="CHEBI:30616"/>
        <dbReference type="ChEBI" id="CHEBI:83421"/>
        <dbReference type="ChEBI" id="CHEBI:456216"/>
        <dbReference type="EC" id="2.7.11.1"/>
    </reaction>
</comment>
<dbReference type="Pfam" id="PF12330">
    <property type="entry name" value="Haspin_kinase"/>
    <property type="match status" value="1"/>
</dbReference>
<evidence type="ECO:0000313" key="11">
    <source>
        <dbReference type="EMBL" id="KAF2085565.1"/>
    </source>
</evidence>
<dbReference type="GO" id="GO:0005737">
    <property type="term" value="C:cytoplasm"/>
    <property type="evidence" value="ECO:0007669"/>
    <property type="project" value="TreeGrafter"/>
</dbReference>
<evidence type="ECO:0000313" key="12">
    <source>
        <dbReference type="Proteomes" id="UP000799776"/>
    </source>
</evidence>
<evidence type="ECO:0000256" key="1">
    <source>
        <dbReference type="ARBA" id="ARBA00012513"/>
    </source>
</evidence>
<dbReference type="Gene3D" id="1.10.510.10">
    <property type="entry name" value="Transferase(Phosphotransferase) domain 1"/>
    <property type="match status" value="1"/>
</dbReference>
<dbReference type="Gene3D" id="3.30.200.20">
    <property type="entry name" value="Phosphorylase Kinase, domain 1"/>
    <property type="match status" value="1"/>
</dbReference>
<name>A0A9P4HUL2_9PEZI</name>
<feature type="compositionally biased region" description="Basic residues" evidence="9">
    <location>
        <begin position="177"/>
        <end position="187"/>
    </location>
</feature>
<evidence type="ECO:0000259" key="10">
    <source>
        <dbReference type="SMART" id="SM01331"/>
    </source>
</evidence>
<dbReference type="PANTHER" id="PTHR24419">
    <property type="entry name" value="INTERLEUKIN-1 RECEPTOR-ASSOCIATED KINASE"/>
    <property type="match status" value="1"/>
</dbReference>
<evidence type="ECO:0000256" key="8">
    <source>
        <dbReference type="ARBA" id="ARBA00048679"/>
    </source>
</evidence>
<feature type="region of interest" description="Disordered" evidence="9">
    <location>
        <begin position="163"/>
        <end position="202"/>
    </location>
</feature>
<comment type="caution">
    <text evidence="11">The sequence shown here is derived from an EMBL/GenBank/DDBJ whole genome shotgun (WGS) entry which is preliminary data.</text>
</comment>
<protein>
    <recommendedName>
        <fullName evidence="1">non-specific serine/threonine protein kinase</fullName>
        <ecNumber evidence="1">2.7.11.1</ecNumber>
    </recommendedName>
</protein>
<keyword evidence="5" id="KW-0418">Kinase</keyword>
<keyword evidence="6" id="KW-0067">ATP-binding</keyword>
<comment type="catalytic activity">
    <reaction evidence="7">
        <text>L-threonyl-[protein] + ATP = O-phospho-L-threonyl-[protein] + ADP + H(+)</text>
        <dbReference type="Rhea" id="RHEA:46608"/>
        <dbReference type="Rhea" id="RHEA-COMP:11060"/>
        <dbReference type="Rhea" id="RHEA-COMP:11605"/>
        <dbReference type="ChEBI" id="CHEBI:15378"/>
        <dbReference type="ChEBI" id="CHEBI:30013"/>
        <dbReference type="ChEBI" id="CHEBI:30616"/>
        <dbReference type="ChEBI" id="CHEBI:61977"/>
        <dbReference type="ChEBI" id="CHEBI:456216"/>
        <dbReference type="EC" id="2.7.11.1"/>
    </reaction>
</comment>
<dbReference type="GO" id="GO:0000278">
    <property type="term" value="P:mitotic cell cycle"/>
    <property type="evidence" value="ECO:0007669"/>
    <property type="project" value="TreeGrafter"/>
</dbReference>
<evidence type="ECO:0000256" key="6">
    <source>
        <dbReference type="ARBA" id="ARBA00022840"/>
    </source>
</evidence>
<accession>A0A9P4HUL2</accession>
<evidence type="ECO:0000256" key="4">
    <source>
        <dbReference type="ARBA" id="ARBA00022741"/>
    </source>
</evidence>
<evidence type="ECO:0000256" key="2">
    <source>
        <dbReference type="ARBA" id="ARBA00022527"/>
    </source>
</evidence>
<feature type="domain" description="Serine/threonine-protein kinase haspin C-terminal" evidence="10">
    <location>
        <begin position="496"/>
        <end position="602"/>
    </location>
</feature>
<dbReference type="EC" id="2.7.11.1" evidence="1"/>
<dbReference type="AlphaFoldDB" id="A0A9P4HUL2"/>
<dbReference type="InterPro" id="IPR024604">
    <property type="entry name" value="GSG2_C"/>
</dbReference>
<evidence type="ECO:0000256" key="3">
    <source>
        <dbReference type="ARBA" id="ARBA00022679"/>
    </source>
</evidence>
<evidence type="ECO:0000256" key="7">
    <source>
        <dbReference type="ARBA" id="ARBA00047899"/>
    </source>
</evidence>
<dbReference type="PANTHER" id="PTHR24419:SF18">
    <property type="entry name" value="SERINE_THREONINE-PROTEIN KINASE HASPIN"/>
    <property type="match status" value="1"/>
</dbReference>
<dbReference type="InterPro" id="IPR011009">
    <property type="entry name" value="Kinase-like_dom_sf"/>
</dbReference>
<organism evidence="11 12">
    <name type="scientific">Saccharata proteae CBS 121410</name>
    <dbReference type="NCBI Taxonomy" id="1314787"/>
    <lineage>
        <taxon>Eukaryota</taxon>
        <taxon>Fungi</taxon>
        <taxon>Dikarya</taxon>
        <taxon>Ascomycota</taxon>
        <taxon>Pezizomycotina</taxon>
        <taxon>Dothideomycetes</taxon>
        <taxon>Dothideomycetes incertae sedis</taxon>
        <taxon>Botryosphaeriales</taxon>
        <taxon>Saccharataceae</taxon>
        <taxon>Saccharata</taxon>
    </lineage>
</organism>
<feature type="region of interest" description="Disordered" evidence="9">
    <location>
        <begin position="24"/>
        <end position="144"/>
    </location>
</feature>
<dbReference type="GO" id="GO:0005524">
    <property type="term" value="F:ATP binding"/>
    <property type="evidence" value="ECO:0007669"/>
    <property type="project" value="UniProtKB-KW"/>
</dbReference>
<dbReference type="GO" id="GO:0005634">
    <property type="term" value="C:nucleus"/>
    <property type="evidence" value="ECO:0007669"/>
    <property type="project" value="TreeGrafter"/>
</dbReference>
<keyword evidence="4" id="KW-0547">Nucleotide-binding</keyword>
<gene>
    <name evidence="11" type="ORF">K490DRAFT_67717</name>
</gene>
<evidence type="ECO:0000256" key="5">
    <source>
        <dbReference type="ARBA" id="ARBA00022777"/>
    </source>
</evidence>
<evidence type="ECO:0000256" key="9">
    <source>
        <dbReference type="SAM" id="MobiDB-lite"/>
    </source>
</evidence>
<reference evidence="11" key="1">
    <citation type="journal article" date="2020" name="Stud. Mycol.">
        <title>101 Dothideomycetes genomes: a test case for predicting lifestyles and emergence of pathogens.</title>
        <authorList>
            <person name="Haridas S."/>
            <person name="Albert R."/>
            <person name="Binder M."/>
            <person name="Bloem J."/>
            <person name="Labutti K."/>
            <person name="Salamov A."/>
            <person name="Andreopoulos B."/>
            <person name="Baker S."/>
            <person name="Barry K."/>
            <person name="Bills G."/>
            <person name="Bluhm B."/>
            <person name="Cannon C."/>
            <person name="Castanera R."/>
            <person name="Culley D."/>
            <person name="Daum C."/>
            <person name="Ezra D."/>
            <person name="Gonzalez J."/>
            <person name="Henrissat B."/>
            <person name="Kuo A."/>
            <person name="Liang C."/>
            <person name="Lipzen A."/>
            <person name="Lutzoni F."/>
            <person name="Magnuson J."/>
            <person name="Mondo S."/>
            <person name="Nolan M."/>
            <person name="Ohm R."/>
            <person name="Pangilinan J."/>
            <person name="Park H.-J."/>
            <person name="Ramirez L."/>
            <person name="Alfaro M."/>
            <person name="Sun H."/>
            <person name="Tritt A."/>
            <person name="Yoshinaga Y."/>
            <person name="Zwiers L.-H."/>
            <person name="Turgeon B."/>
            <person name="Goodwin S."/>
            <person name="Spatafora J."/>
            <person name="Crous P."/>
            <person name="Grigoriev I."/>
        </authorList>
    </citation>
    <scope>NUCLEOTIDE SEQUENCE</scope>
    <source>
        <strain evidence="11">CBS 121410</strain>
    </source>
</reference>
<dbReference type="GO" id="GO:0072354">
    <property type="term" value="F:histone H3T3 kinase activity"/>
    <property type="evidence" value="ECO:0007669"/>
    <property type="project" value="TreeGrafter"/>
</dbReference>
<dbReference type="GO" id="GO:0035556">
    <property type="term" value="P:intracellular signal transduction"/>
    <property type="evidence" value="ECO:0007669"/>
    <property type="project" value="TreeGrafter"/>
</dbReference>